<dbReference type="Gene3D" id="1.10.10.10">
    <property type="entry name" value="Winged helix-like DNA-binding domain superfamily/Winged helix DNA-binding domain"/>
    <property type="match status" value="1"/>
</dbReference>
<feature type="domain" description="HTH marR-type" evidence="1">
    <location>
        <begin position="36"/>
        <end position="85"/>
    </location>
</feature>
<name>A0A9D0ZNV6_9FIRM</name>
<evidence type="ECO:0000313" key="2">
    <source>
        <dbReference type="EMBL" id="HIQ82906.1"/>
    </source>
</evidence>
<dbReference type="SUPFAM" id="SSF46785">
    <property type="entry name" value="Winged helix' DNA-binding domain"/>
    <property type="match status" value="1"/>
</dbReference>
<sequence length="155" mass="17557">MDENRETVRRLTLAMSRMDGAYYYFARKSGLKENLLTLLYALDDGKPHSQKEVCEDWLIPKTTINTIVRELVTQGYATLLSSEGTREKTICLTGSGRAYAREALRVVHEAEQAALARALQRHPPAFIDALEDFSNCLCEEYEKRLAEQKGGKETP</sequence>
<proteinExistence type="predicted"/>
<organism evidence="2 3">
    <name type="scientific">Candidatus Pullichristensenella stercorigallinarum</name>
    <dbReference type="NCBI Taxonomy" id="2840909"/>
    <lineage>
        <taxon>Bacteria</taxon>
        <taxon>Bacillati</taxon>
        <taxon>Bacillota</taxon>
        <taxon>Clostridia</taxon>
        <taxon>Candidatus Pullichristensenella</taxon>
    </lineage>
</organism>
<gene>
    <name evidence="2" type="ORF">IAA52_07355</name>
</gene>
<reference evidence="2" key="2">
    <citation type="journal article" date="2021" name="PeerJ">
        <title>Extensive microbial diversity within the chicken gut microbiome revealed by metagenomics and culture.</title>
        <authorList>
            <person name="Gilroy R."/>
            <person name="Ravi A."/>
            <person name="Getino M."/>
            <person name="Pursley I."/>
            <person name="Horton D.L."/>
            <person name="Alikhan N.F."/>
            <person name="Baker D."/>
            <person name="Gharbi K."/>
            <person name="Hall N."/>
            <person name="Watson M."/>
            <person name="Adriaenssens E.M."/>
            <person name="Foster-Nyarko E."/>
            <person name="Jarju S."/>
            <person name="Secka A."/>
            <person name="Antonio M."/>
            <person name="Oren A."/>
            <person name="Chaudhuri R.R."/>
            <person name="La Ragione R."/>
            <person name="Hildebrand F."/>
            <person name="Pallen M.J."/>
        </authorList>
    </citation>
    <scope>NUCLEOTIDE SEQUENCE</scope>
    <source>
        <strain evidence="2">ChiSjej6B24-2974</strain>
    </source>
</reference>
<accession>A0A9D0ZNV6</accession>
<dbReference type="InterPro" id="IPR000835">
    <property type="entry name" value="HTH_MarR-typ"/>
</dbReference>
<dbReference type="EMBL" id="DVFZ01000072">
    <property type="protein sequence ID" value="HIQ82906.1"/>
    <property type="molecule type" value="Genomic_DNA"/>
</dbReference>
<dbReference type="InterPro" id="IPR036388">
    <property type="entry name" value="WH-like_DNA-bd_sf"/>
</dbReference>
<dbReference type="Pfam" id="PF12802">
    <property type="entry name" value="MarR_2"/>
    <property type="match status" value="1"/>
</dbReference>
<dbReference type="AlphaFoldDB" id="A0A9D0ZNV6"/>
<evidence type="ECO:0000313" key="3">
    <source>
        <dbReference type="Proteomes" id="UP000824260"/>
    </source>
</evidence>
<dbReference type="Proteomes" id="UP000824260">
    <property type="component" value="Unassembled WGS sequence"/>
</dbReference>
<reference evidence="2" key="1">
    <citation type="submission" date="2020-10" db="EMBL/GenBank/DDBJ databases">
        <authorList>
            <person name="Gilroy R."/>
        </authorList>
    </citation>
    <scope>NUCLEOTIDE SEQUENCE</scope>
    <source>
        <strain evidence="2">ChiSjej6B24-2974</strain>
    </source>
</reference>
<evidence type="ECO:0000259" key="1">
    <source>
        <dbReference type="Pfam" id="PF12802"/>
    </source>
</evidence>
<comment type="caution">
    <text evidence="2">The sequence shown here is derived from an EMBL/GenBank/DDBJ whole genome shotgun (WGS) entry which is preliminary data.</text>
</comment>
<protein>
    <submittedName>
        <fullName evidence="2">MarR family transcriptional regulator</fullName>
    </submittedName>
</protein>
<dbReference type="GO" id="GO:0003700">
    <property type="term" value="F:DNA-binding transcription factor activity"/>
    <property type="evidence" value="ECO:0007669"/>
    <property type="project" value="InterPro"/>
</dbReference>
<dbReference type="InterPro" id="IPR036390">
    <property type="entry name" value="WH_DNA-bd_sf"/>
</dbReference>